<keyword evidence="3" id="KW-1185">Reference proteome</keyword>
<sequence length="34" mass="3883">MIITKTLSLLSSLKWSRLLANDRWVYNADISTTA</sequence>
<protein>
    <submittedName>
        <fullName evidence="1 2">Uncharacterized protein</fullName>
    </submittedName>
</protein>
<name>A0A2K2DKR0_BRADI</name>
<evidence type="ECO:0000313" key="3">
    <source>
        <dbReference type="Proteomes" id="UP000008810"/>
    </source>
</evidence>
<dbReference type="AlphaFoldDB" id="A0A2K2DKR0"/>
<reference evidence="1 2" key="1">
    <citation type="journal article" date="2010" name="Nature">
        <title>Genome sequencing and analysis of the model grass Brachypodium distachyon.</title>
        <authorList>
            <consortium name="International Brachypodium Initiative"/>
        </authorList>
    </citation>
    <scope>NUCLEOTIDE SEQUENCE [LARGE SCALE GENOMIC DNA]</scope>
    <source>
        <strain evidence="1 2">Bd21</strain>
    </source>
</reference>
<dbReference type="Gramene" id="PNT74868">
    <property type="protein sequence ID" value="PNT74868"/>
    <property type="gene ID" value="BRADI_1g23381v3"/>
</dbReference>
<dbReference type="EMBL" id="CM000880">
    <property type="protein sequence ID" value="PNT74868.1"/>
    <property type="molecule type" value="Genomic_DNA"/>
</dbReference>
<proteinExistence type="predicted"/>
<evidence type="ECO:0000313" key="2">
    <source>
        <dbReference type="EnsemblPlants" id="PNT74868"/>
    </source>
</evidence>
<dbReference type="EnsemblPlants" id="PNT74868">
    <property type="protein sequence ID" value="PNT74868"/>
    <property type="gene ID" value="BRADI_1g23381v3"/>
</dbReference>
<accession>A0A2K2DKR0</accession>
<dbReference type="InParanoid" id="A0A2K2DKR0"/>
<reference evidence="2" key="3">
    <citation type="submission" date="2018-08" db="UniProtKB">
        <authorList>
            <consortium name="EnsemblPlants"/>
        </authorList>
    </citation>
    <scope>IDENTIFICATION</scope>
    <source>
        <strain evidence="2">cv. Bd21</strain>
    </source>
</reference>
<organism evidence="1">
    <name type="scientific">Brachypodium distachyon</name>
    <name type="common">Purple false brome</name>
    <name type="synonym">Trachynia distachya</name>
    <dbReference type="NCBI Taxonomy" id="15368"/>
    <lineage>
        <taxon>Eukaryota</taxon>
        <taxon>Viridiplantae</taxon>
        <taxon>Streptophyta</taxon>
        <taxon>Embryophyta</taxon>
        <taxon>Tracheophyta</taxon>
        <taxon>Spermatophyta</taxon>
        <taxon>Magnoliopsida</taxon>
        <taxon>Liliopsida</taxon>
        <taxon>Poales</taxon>
        <taxon>Poaceae</taxon>
        <taxon>BOP clade</taxon>
        <taxon>Pooideae</taxon>
        <taxon>Stipodae</taxon>
        <taxon>Brachypodieae</taxon>
        <taxon>Brachypodium</taxon>
    </lineage>
</organism>
<gene>
    <name evidence="1" type="ORF">BRADI_1g23381v3</name>
</gene>
<dbReference type="Proteomes" id="UP000008810">
    <property type="component" value="Chromosome 1"/>
</dbReference>
<evidence type="ECO:0000313" key="1">
    <source>
        <dbReference type="EMBL" id="PNT74868.1"/>
    </source>
</evidence>
<reference evidence="1" key="2">
    <citation type="submission" date="2017-06" db="EMBL/GenBank/DDBJ databases">
        <title>WGS assembly of Brachypodium distachyon.</title>
        <authorList>
            <consortium name="The International Brachypodium Initiative"/>
            <person name="Lucas S."/>
            <person name="Harmon-Smith M."/>
            <person name="Lail K."/>
            <person name="Tice H."/>
            <person name="Grimwood J."/>
            <person name="Bruce D."/>
            <person name="Barry K."/>
            <person name="Shu S."/>
            <person name="Lindquist E."/>
            <person name="Wang M."/>
            <person name="Pitluck S."/>
            <person name="Vogel J.P."/>
            <person name="Garvin D.F."/>
            <person name="Mockler T.C."/>
            <person name="Schmutz J."/>
            <person name="Rokhsar D."/>
            <person name="Bevan M.W."/>
        </authorList>
    </citation>
    <scope>NUCLEOTIDE SEQUENCE</scope>
    <source>
        <strain evidence="1">Bd21</strain>
    </source>
</reference>